<protein>
    <recommendedName>
        <fullName evidence="4">Plasmid stabilization protein</fullName>
    </recommendedName>
</protein>
<evidence type="ECO:0008006" key="4">
    <source>
        <dbReference type="Google" id="ProtNLM"/>
    </source>
</evidence>
<keyword evidence="1" id="KW-1277">Toxin-antitoxin system</keyword>
<sequence length="102" mass="12155">MEVRFSEWAKICLKEIYDHYSEEASPEKATEIVNKIIDRAETLDNYPDRGRVEDDLISLGKGHRYLQEYHYKIIYKVDSEIVIVTDIFSNYQKPTKKPKRNK</sequence>
<evidence type="ECO:0000256" key="1">
    <source>
        <dbReference type="ARBA" id="ARBA00022649"/>
    </source>
</evidence>
<dbReference type="InterPro" id="IPR007712">
    <property type="entry name" value="RelE/ParE_toxin"/>
</dbReference>
<evidence type="ECO:0000313" key="2">
    <source>
        <dbReference type="EMBL" id="GEO22384.1"/>
    </source>
</evidence>
<dbReference type="Gene3D" id="3.30.2310.20">
    <property type="entry name" value="RelE-like"/>
    <property type="match status" value="1"/>
</dbReference>
<dbReference type="AlphaFoldDB" id="A0A512CDU7"/>
<reference evidence="2 3" key="1">
    <citation type="submission" date="2019-07" db="EMBL/GenBank/DDBJ databases">
        <title>Whole genome shotgun sequence of Cyclobacterium qasimii NBRC 106168.</title>
        <authorList>
            <person name="Hosoyama A."/>
            <person name="Uohara A."/>
            <person name="Ohji S."/>
            <person name="Ichikawa N."/>
        </authorList>
    </citation>
    <scope>NUCLEOTIDE SEQUENCE [LARGE SCALE GENOMIC DNA]</scope>
    <source>
        <strain evidence="2 3">NBRC 106168</strain>
    </source>
</reference>
<gene>
    <name evidence="2" type="ORF">CQA01_29180</name>
</gene>
<comment type="caution">
    <text evidence="2">The sequence shown here is derived from an EMBL/GenBank/DDBJ whole genome shotgun (WGS) entry which is preliminary data.</text>
</comment>
<organism evidence="2 3">
    <name type="scientific">Cyclobacterium qasimii</name>
    <dbReference type="NCBI Taxonomy" id="1350429"/>
    <lineage>
        <taxon>Bacteria</taxon>
        <taxon>Pseudomonadati</taxon>
        <taxon>Bacteroidota</taxon>
        <taxon>Cytophagia</taxon>
        <taxon>Cytophagales</taxon>
        <taxon>Cyclobacteriaceae</taxon>
        <taxon>Cyclobacterium</taxon>
    </lineage>
</organism>
<dbReference type="Pfam" id="PF05016">
    <property type="entry name" value="ParE_toxin"/>
    <property type="match status" value="1"/>
</dbReference>
<dbReference type="EMBL" id="BJYV01000015">
    <property type="protein sequence ID" value="GEO22384.1"/>
    <property type="molecule type" value="Genomic_DNA"/>
</dbReference>
<evidence type="ECO:0000313" key="3">
    <source>
        <dbReference type="Proteomes" id="UP000321301"/>
    </source>
</evidence>
<dbReference type="InterPro" id="IPR035093">
    <property type="entry name" value="RelE/ParE_toxin_dom_sf"/>
</dbReference>
<keyword evidence="3" id="KW-1185">Reference proteome</keyword>
<name>A0A512CDU7_9BACT</name>
<dbReference type="Proteomes" id="UP000321301">
    <property type="component" value="Unassembled WGS sequence"/>
</dbReference>
<dbReference type="RefSeq" id="WP_020892319.1">
    <property type="nucleotide sequence ID" value="NZ_BJYV01000015.1"/>
</dbReference>
<accession>A0A512CDU7</accession>
<proteinExistence type="predicted"/>